<dbReference type="PANTHER" id="PTHR24221:SF654">
    <property type="entry name" value="ATP-BINDING CASSETTE SUB-FAMILY B MEMBER 6"/>
    <property type="match status" value="1"/>
</dbReference>
<organism evidence="2 3">
    <name type="scientific">Pristionchus entomophagus</name>
    <dbReference type="NCBI Taxonomy" id="358040"/>
    <lineage>
        <taxon>Eukaryota</taxon>
        <taxon>Metazoa</taxon>
        <taxon>Ecdysozoa</taxon>
        <taxon>Nematoda</taxon>
        <taxon>Chromadorea</taxon>
        <taxon>Rhabditida</taxon>
        <taxon>Rhabditina</taxon>
        <taxon>Diplogasteromorpha</taxon>
        <taxon>Diplogasteroidea</taxon>
        <taxon>Neodiplogasteridae</taxon>
        <taxon>Pristionchus</taxon>
    </lineage>
</organism>
<dbReference type="Pfam" id="PF00005">
    <property type="entry name" value="ABC_tran"/>
    <property type="match status" value="1"/>
</dbReference>
<accession>A0AAV5SVA5</accession>
<dbReference type="AlphaFoldDB" id="A0AAV5SVA5"/>
<dbReference type="GO" id="GO:0016887">
    <property type="term" value="F:ATP hydrolysis activity"/>
    <property type="evidence" value="ECO:0007669"/>
    <property type="project" value="InterPro"/>
</dbReference>
<dbReference type="Gene3D" id="3.40.50.300">
    <property type="entry name" value="P-loop containing nucleotide triphosphate hydrolases"/>
    <property type="match status" value="1"/>
</dbReference>
<dbReference type="SUPFAM" id="SSF52540">
    <property type="entry name" value="P-loop containing nucleoside triphosphate hydrolases"/>
    <property type="match status" value="1"/>
</dbReference>
<dbReference type="GO" id="GO:0005524">
    <property type="term" value="F:ATP binding"/>
    <property type="evidence" value="ECO:0007669"/>
    <property type="project" value="InterPro"/>
</dbReference>
<proteinExistence type="predicted"/>
<dbReference type="InterPro" id="IPR039421">
    <property type="entry name" value="Type_1_exporter"/>
</dbReference>
<dbReference type="InterPro" id="IPR027417">
    <property type="entry name" value="P-loop_NTPase"/>
</dbReference>
<dbReference type="EMBL" id="BTSX01000002">
    <property type="protein sequence ID" value="GMS86003.1"/>
    <property type="molecule type" value="Genomic_DNA"/>
</dbReference>
<feature type="non-terminal residue" evidence="2">
    <location>
        <position position="75"/>
    </location>
</feature>
<dbReference type="PANTHER" id="PTHR24221">
    <property type="entry name" value="ATP-BINDING CASSETTE SUB-FAMILY B"/>
    <property type="match status" value="1"/>
</dbReference>
<dbReference type="GO" id="GO:0042626">
    <property type="term" value="F:ATPase-coupled transmembrane transporter activity"/>
    <property type="evidence" value="ECO:0007669"/>
    <property type="project" value="TreeGrafter"/>
</dbReference>
<feature type="non-terminal residue" evidence="2">
    <location>
        <position position="1"/>
    </location>
</feature>
<evidence type="ECO:0000313" key="3">
    <source>
        <dbReference type="Proteomes" id="UP001432027"/>
    </source>
</evidence>
<sequence>IQFERVSFWFPSRSQLVLSLSFDLMPGMSIALVGRSGCGKSTAIKLLTRFLDARSGHIFLDGIPLENYDKKKWRK</sequence>
<reference evidence="2" key="1">
    <citation type="submission" date="2023-10" db="EMBL/GenBank/DDBJ databases">
        <title>Genome assembly of Pristionchus species.</title>
        <authorList>
            <person name="Yoshida K."/>
            <person name="Sommer R.J."/>
        </authorList>
    </citation>
    <scope>NUCLEOTIDE SEQUENCE</scope>
    <source>
        <strain evidence="2">RS0144</strain>
    </source>
</reference>
<dbReference type="Proteomes" id="UP001432027">
    <property type="component" value="Unassembled WGS sequence"/>
</dbReference>
<dbReference type="InterPro" id="IPR003439">
    <property type="entry name" value="ABC_transporter-like_ATP-bd"/>
</dbReference>
<comment type="caution">
    <text evidence="2">The sequence shown here is derived from an EMBL/GenBank/DDBJ whole genome shotgun (WGS) entry which is preliminary data.</text>
</comment>
<name>A0AAV5SVA5_9BILA</name>
<protein>
    <recommendedName>
        <fullName evidence="1">ABC transporter domain-containing protein</fullName>
    </recommendedName>
</protein>
<gene>
    <name evidence="2" type="ORF">PENTCL1PPCAC_8178</name>
</gene>
<evidence type="ECO:0000313" key="2">
    <source>
        <dbReference type="EMBL" id="GMS86003.1"/>
    </source>
</evidence>
<feature type="domain" description="ABC transporter" evidence="1">
    <location>
        <begin position="19"/>
        <end position="75"/>
    </location>
</feature>
<evidence type="ECO:0000259" key="1">
    <source>
        <dbReference type="Pfam" id="PF00005"/>
    </source>
</evidence>
<keyword evidence="3" id="KW-1185">Reference proteome</keyword>